<evidence type="ECO:0000256" key="5">
    <source>
        <dbReference type="ARBA" id="ARBA00022490"/>
    </source>
</evidence>
<evidence type="ECO:0000256" key="15">
    <source>
        <dbReference type="ARBA" id="ARBA00023054"/>
    </source>
</evidence>
<evidence type="ECO:0000256" key="12">
    <source>
        <dbReference type="ARBA" id="ARBA00022771"/>
    </source>
</evidence>
<gene>
    <name evidence="23" type="primary">APLF</name>
    <name evidence="23" type="ORF">Y1Q_0002330</name>
</gene>
<dbReference type="GO" id="GO:0003906">
    <property type="term" value="F:DNA-(apurinic or apyrimidinic site) endonuclease activity"/>
    <property type="evidence" value="ECO:0007669"/>
    <property type="project" value="InterPro"/>
</dbReference>
<keyword evidence="9" id="KW-0547">Nucleotide-binding</keyword>
<evidence type="ECO:0000256" key="19">
    <source>
        <dbReference type="ARBA" id="ARBA00065640"/>
    </source>
</evidence>
<evidence type="ECO:0000256" key="20">
    <source>
        <dbReference type="ARBA" id="ARBA00071713"/>
    </source>
</evidence>
<dbReference type="InterPro" id="IPR039253">
    <property type="entry name" value="APLF"/>
</dbReference>
<keyword evidence="14" id="KW-0862">Zinc</keyword>
<dbReference type="GO" id="GO:0000166">
    <property type="term" value="F:nucleotide binding"/>
    <property type="evidence" value="ECO:0007669"/>
    <property type="project" value="UniProtKB-KW"/>
</dbReference>
<dbReference type="EMBL" id="AKHW03006178">
    <property type="protein sequence ID" value="KYO23706.1"/>
    <property type="molecule type" value="Genomic_DNA"/>
</dbReference>
<dbReference type="AlphaFoldDB" id="A0A151MGQ5"/>
<evidence type="ECO:0000259" key="22">
    <source>
        <dbReference type="Pfam" id="PF17913"/>
    </source>
</evidence>
<dbReference type="Gene3D" id="2.60.200.20">
    <property type="match status" value="1"/>
</dbReference>
<evidence type="ECO:0000256" key="21">
    <source>
        <dbReference type="ARBA" id="ARBA00083724"/>
    </source>
</evidence>
<dbReference type="PANTHER" id="PTHR21315:SF2">
    <property type="entry name" value="APRATAXIN AND PNK-LIKE FACTOR"/>
    <property type="match status" value="1"/>
</dbReference>
<dbReference type="GO" id="GO:0008270">
    <property type="term" value="F:zinc ion binding"/>
    <property type="evidence" value="ECO:0007669"/>
    <property type="project" value="UniProtKB-KW"/>
</dbReference>
<keyword evidence="16" id="KW-0234">DNA repair</keyword>
<comment type="similarity">
    <text evidence="18">Belongs to the APLF family.</text>
</comment>
<dbReference type="GO" id="GO:0005829">
    <property type="term" value="C:cytosol"/>
    <property type="evidence" value="ECO:0007669"/>
    <property type="project" value="UniProtKB-SubCell"/>
</dbReference>
<keyword evidence="4" id="KW-0158">Chromosome</keyword>
<evidence type="ECO:0000256" key="13">
    <source>
        <dbReference type="ARBA" id="ARBA00022801"/>
    </source>
</evidence>
<evidence type="ECO:0000256" key="1">
    <source>
        <dbReference type="ARBA" id="ARBA00004123"/>
    </source>
</evidence>
<evidence type="ECO:0000256" key="6">
    <source>
        <dbReference type="ARBA" id="ARBA00022553"/>
    </source>
</evidence>
<evidence type="ECO:0000256" key="18">
    <source>
        <dbReference type="ARBA" id="ARBA00060990"/>
    </source>
</evidence>
<keyword evidence="17" id="KW-0539">Nucleus</keyword>
<evidence type="ECO:0000313" key="23">
    <source>
        <dbReference type="EMBL" id="KYO23706.1"/>
    </source>
</evidence>
<keyword evidence="8" id="KW-0677">Repeat</keyword>
<dbReference type="GO" id="GO:0008408">
    <property type="term" value="F:3'-5' exonuclease activity"/>
    <property type="evidence" value="ECO:0007669"/>
    <property type="project" value="InterPro"/>
</dbReference>
<keyword evidence="10" id="KW-0227">DNA damage</keyword>
<dbReference type="STRING" id="8496.A0A151MGQ5"/>
<accession>A0A151MGQ5</accession>
<comment type="subcellular location">
    <subcellularLocation>
        <location evidence="2">Chromosome</location>
    </subcellularLocation>
    <subcellularLocation>
        <location evidence="3">Cytoplasm</location>
        <location evidence="3">Cytosol</location>
    </subcellularLocation>
    <subcellularLocation>
        <location evidence="1">Nucleus</location>
    </subcellularLocation>
</comment>
<evidence type="ECO:0000313" key="24">
    <source>
        <dbReference type="Proteomes" id="UP000050525"/>
    </source>
</evidence>
<reference evidence="23 24" key="1">
    <citation type="journal article" date="2012" name="Genome Biol.">
        <title>Sequencing three crocodilian genomes to illuminate the evolution of archosaurs and amniotes.</title>
        <authorList>
            <person name="St John J.A."/>
            <person name="Braun E.L."/>
            <person name="Isberg S.R."/>
            <person name="Miles L.G."/>
            <person name="Chong A.Y."/>
            <person name="Gongora J."/>
            <person name="Dalzell P."/>
            <person name="Moran C."/>
            <person name="Bed'hom B."/>
            <person name="Abzhanov A."/>
            <person name="Burgess S.C."/>
            <person name="Cooksey A.M."/>
            <person name="Castoe T.A."/>
            <person name="Crawford N.G."/>
            <person name="Densmore L.D."/>
            <person name="Drew J.C."/>
            <person name="Edwards S.V."/>
            <person name="Faircloth B.C."/>
            <person name="Fujita M.K."/>
            <person name="Greenwold M.J."/>
            <person name="Hoffmann F.G."/>
            <person name="Howard J.M."/>
            <person name="Iguchi T."/>
            <person name="Janes D.E."/>
            <person name="Khan S.Y."/>
            <person name="Kohno S."/>
            <person name="de Koning A.J."/>
            <person name="Lance S.L."/>
            <person name="McCarthy F.M."/>
            <person name="McCormack J.E."/>
            <person name="Merchant M.E."/>
            <person name="Peterson D.G."/>
            <person name="Pollock D.D."/>
            <person name="Pourmand N."/>
            <person name="Raney B.J."/>
            <person name="Roessler K.A."/>
            <person name="Sanford J.R."/>
            <person name="Sawyer R.H."/>
            <person name="Schmidt C.J."/>
            <person name="Triplett E.W."/>
            <person name="Tuberville T.D."/>
            <person name="Venegas-Anaya M."/>
            <person name="Howard J.T."/>
            <person name="Jarvis E.D."/>
            <person name="Guillette L.J.Jr."/>
            <person name="Glenn T.C."/>
            <person name="Green R.E."/>
            <person name="Ray D.A."/>
        </authorList>
    </citation>
    <scope>NUCLEOTIDE SEQUENCE [LARGE SCALE GENOMIC DNA]</scope>
    <source>
        <strain evidence="23">KSC_2009_1</strain>
    </source>
</reference>
<comment type="caution">
    <text evidence="23">The sequence shown here is derived from an EMBL/GenBank/DDBJ whole genome shotgun (WGS) entry which is preliminary data.</text>
</comment>
<keyword evidence="6" id="KW-0597">Phosphoprotein</keyword>
<dbReference type="FunFam" id="2.60.200.20:FF:000026">
    <property type="entry name" value="Aprataxin and PNKP like factor"/>
    <property type="match status" value="1"/>
</dbReference>
<dbReference type="PANTHER" id="PTHR21315">
    <property type="entry name" value="APRATAXIN AND PNK-LIKE FACTOR-RELATED"/>
    <property type="match status" value="1"/>
</dbReference>
<dbReference type="Proteomes" id="UP000050525">
    <property type="component" value="Unassembled WGS sequence"/>
</dbReference>
<dbReference type="GO" id="GO:0006302">
    <property type="term" value="P:double-strand break repair"/>
    <property type="evidence" value="ECO:0007669"/>
    <property type="project" value="InterPro"/>
</dbReference>
<keyword evidence="13" id="KW-0378">Hydrolase</keyword>
<evidence type="ECO:0000256" key="4">
    <source>
        <dbReference type="ARBA" id="ARBA00022454"/>
    </source>
</evidence>
<evidence type="ECO:0000256" key="10">
    <source>
        <dbReference type="ARBA" id="ARBA00022763"/>
    </source>
</evidence>
<keyword evidence="12" id="KW-0863">Zinc-finger</keyword>
<evidence type="ECO:0000256" key="16">
    <source>
        <dbReference type="ARBA" id="ARBA00023204"/>
    </source>
</evidence>
<evidence type="ECO:0000256" key="3">
    <source>
        <dbReference type="ARBA" id="ARBA00004514"/>
    </source>
</evidence>
<proteinExistence type="inferred from homology"/>
<evidence type="ECO:0000256" key="14">
    <source>
        <dbReference type="ARBA" id="ARBA00022833"/>
    </source>
</evidence>
<comment type="subunit">
    <text evidence="19">Interacts with LIG4. Interacts with PARP1. Interacts with XRCC4. Interacts (via KBM motif) with XRCC5 and XRCC6; promoting recruitment to DNA damage sites. Interacts with XRCC1. Interacts (via C-terminal disordered region) with histones; interacts with histone H2A, H2B and H3-H4.</text>
</comment>
<sequence length="116" mass="12800">MSGFQLVPADGGCPVTLPRGETVIGRGPLLGITDKRVSRKHAVLEVVGDQLRIKPVHVNPCFLQSSENGDLLPLETHEWHSLNPGDSFSLLIDKYLFKVLFAHSDVESTLRILPNF</sequence>
<evidence type="ECO:0000256" key="11">
    <source>
        <dbReference type="ARBA" id="ARBA00022765"/>
    </source>
</evidence>
<keyword evidence="7" id="KW-0479">Metal-binding</keyword>
<keyword evidence="5" id="KW-0963">Cytoplasm</keyword>
<dbReference type="InterPro" id="IPR008984">
    <property type="entry name" value="SMAD_FHA_dom_sf"/>
</dbReference>
<keyword evidence="15" id="KW-0175">Coiled coil</keyword>
<dbReference type="Pfam" id="PF17913">
    <property type="entry name" value="FHA_2"/>
    <property type="match status" value="1"/>
</dbReference>
<feature type="domain" description="PNK FHA" evidence="22">
    <location>
        <begin position="14"/>
        <end position="65"/>
    </location>
</feature>
<evidence type="ECO:0000256" key="2">
    <source>
        <dbReference type="ARBA" id="ARBA00004286"/>
    </source>
</evidence>
<evidence type="ECO:0000256" key="7">
    <source>
        <dbReference type="ARBA" id="ARBA00022723"/>
    </source>
</evidence>
<evidence type="ECO:0000256" key="9">
    <source>
        <dbReference type="ARBA" id="ARBA00022741"/>
    </source>
</evidence>
<keyword evidence="11" id="KW-0013">ADP-ribosylation</keyword>
<protein>
    <recommendedName>
        <fullName evidence="20">Aprataxin and PNK-like factor</fullName>
    </recommendedName>
    <alternativeName>
        <fullName evidence="21">Apurinic-apyrimidinic endonuclease APLF</fullName>
    </alternativeName>
</protein>
<organism evidence="23 24">
    <name type="scientific">Alligator mississippiensis</name>
    <name type="common">American alligator</name>
    <dbReference type="NCBI Taxonomy" id="8496"/>
    <lineage>
        <taxon>Eukaryota</taxon>
        <taxon>Metazoa</taxon>
        <taxon>Chordata</taxon>
        <taxon>Craniata</taxon>
        <taxon>Vertebrata</taxon>
        <taxon>Euteleostomi</taxon>
        <taxon>Archelosauria</taxon>
        <taxon>Archosauria</taxon>
        <taxon>Crocodylia</taxon>
        <taxon>Alligatoridae</taxon>
        <taxon>Alligatorinae</taxon>
        <taxon>Alligator</taxon>
    </lineage>
</organism>
<dbReference type="InterPro" id="IPR041388">
    <property type="entry name" value="FHA_2"/>
</dbReference>
<dbReference type="GO" id="GO:0035861">
    <property type="term" value="C:site of double-strand break"/>
    <property type="evidence" value="ECO:0007669"/>
    <property type="project" value="TreeGrafter"/>
</dbReference>
<dbReference type="GO" id="GO:0005634">
    <property type="term" value="C:nucleus"/>
    <property type="evidence" value="ECO:0007669"/>
    <property type="project" value="UniProtKB-SubCell"/>
</dbReference>
<dbReference type="SUPFAM" id="SSF49879">
    <property type="entry name" value="SMAD/FHA domain"/>
    <property type="match status" value="1"/>
</dbReference>
<evidence type="ECO:0000256" key="17">
    <source>
        <dbReference type="ARBA" id="ARBA00023242"/>
    </source>
</evidence>
<keyword evidence="24" id="KW-1185">Reference proteome</keyword>
<evidence type="ECO:0000256" key="8">
    <source>
        <dbReference type="ARBA" id="ARBA00022737"/>
    </source>
</evidence>
<name>A0A151MGQ5_ALLMI</name>